<dbReference type="RefSeq" id="WP_190417372.1">
    <property type="nucleotide sequence ID" value="NZ_JAMPKK010000007.1"/>
</dbReference>
<keyword evidence="3" id="KW-1185">Reference proteome</keyword>
<protein>
    <submittedName>
        <fullName evidence="2">ScyD/ScyE family protein</fullName>
    </submittedName>
</protein>
<reference evidence="2 3" key="1">
    <citation type="submission" date="2022-04" db="EMBL/GenBank/DDBJ databases">
        <title>Positive selection, recombination, and allopatry shape intraspecific diversity of widespread and dominant cyanobacteria.</title>
        <authorList>
            <person name="Wei J."/>
            <person name="Shu W."/>
            <person name="Hu C."/>
        </authorList>
    </citation>
    <scope>NUCLEOTIDE SEQUENCE [LARGE SCALE GENOMIC DNA]</scope>
    <source>
        <strain evidence="2 3">GB2-A5</strain>
    </source>
</reference>
<dbReference type="EMBL" id="JAMPKK010000007">
    <property type="protein sequence ID" value="MEP0863808.1"/>
    <property type="molecule type" value="Genomic_DNA"/>
</dbReference>
<dbReference type="Proteomes" id="UP001442494">
    <property type="component" value="Unassembled WGS sequence"/>
</dbReference>
<dbReference type="InterPro" id="IPR011042">
    <property type="entry name" value="6-blade_b-propeller_TolB-like"/>
</dbReference>
<evidence type="ECO:0000313" key="3">
    <source>
        <dbReference type="Proteomes" id="UP001442494"/>
    </source>
</evidence>
<gene>
    <name evidence="2" type="ORF">NDI37_04930</name>
</gene>
<dbReference type="InterPro" id="IPR048031">
    <property type="entry name" value="ScyD/ScyE-like"/>
</dbReference>
<name>A0ABV0JK45_9CYAN</name>
<dbReference type="NCBIfam" id="NF033206">
    <property type="entry name" value="ScyE_fam"/>
    <property type="match status" value="1"/>
</dbReference>
<dbReference type="Gene3D" id="2.120.10.30">
    <property type="entry name" value="TolB, C-terminal domain"/>
    <property type="match status" value="1"/>
</dbReference>
<sequence length="423" mass="43801">MKVKQFPIAFLTFCSVAVVGAKAAEAVSFTILADGLDNAKGLSFGPDGALYVTEAGTGGNGVCVPSPSAQGDSLCYGTSGAVTKIENGTFKRILTGLPSVALPDGTGAAGPHDIKFDAKGSPYVLLGYAANPALRDRIIGDTDLGKIISPDFNTNSWSSIADLANYELANNPDGGDLVSNPLDFLIDGNNFVVVDAGANDLLGLGINGDDLRAIALLPTQILTNPVFPGPDSVPFDPGQVPPIGSLPDTPPLQFPVQPVPSAVAKGLDGAYYVSEFTGFPFPEGGAKIYRVGADGQPTVYADGFTQLTDLEFDAAGNLYALQYANQSAWKGNLEASLFKITPDGDRTTLLGGNGLESPTSLTLGPDGAIYVTNRGGRPGQGQVLRIDPKPVPDPSSAIALFTLGIGVARMRKRKCAIADRQVN</sequence>
<organism evidence="2 3">
    <name type="scientific">Funiculus sociatus GB2-A5</name>
    <dbReference type="NCBI Taxonomy" id="2933946"/>
    <lineage>
        <taxon>Bacteria</taxon>
        <taxon>Bacillati</taxon>
        <taxon>Cyanobacteriota</taxon>
        <taxon>Cyanophyceae</taxon>
        <taxon>Coleofasciculales</taxon>
        <taxon>Coleofasciculaceae</taxon>
        <taxon>Funiculus</taxon>
    </lineage>
</organism>
<feature type="chain" id="PRO_5046670667" evidence="1">
    <location>
        <begin position="24"/>
        <end position="423"/>
    </location>
</feature>
<evidence type="ECO:0000256" key="1">
    <source>
        <dbReference type="SAM" id="SignalP"/>
    </source>
</evidence>
<evidence type="ECO:0000313" key="2">
    <source>
        <dbReference type="EMBL" id="MEP0863808.1"/>
    </source>
</evidence>
<accession>A0ABV0JK45</accession>
<feature type="signal peptide" evidence="1">
    <location>
        <begin position="1"/>
        <end position="23"/>
    </location>
</feature>
<dbReference type="SUPFAM" id="SSF101898">
    <property type="entry name" value="NHL repeat"/>
    <property type="match status" value="1"/>
</dbReference>
<comment type="caution">
    <text evidence="2">The sequence shown here is derived from an EMBL/GenBank/DDBJ whole genome shotgun (WGS) entry which is preliminary data.</text>
</comment>
<keyword evidence="1" id="KW-0732">Signal</keyword>
<proteinExistence type="predicted"/>